<dbReference type="Gene3D" id="2.170.260.10">
    <property type="entry name" value="paz domain"/>
    <property type="match status" value="1"/>
</dbReference>
<organism evidence="3 4">
    <name type="scientific">Sordaria brevicollis</name>
    <dbReference type="NCBI Taxonomy" id="83679"/>
    <lineage>
        <taxon>Eukaryota</taxon>
        <taxon>Fungi</taxon>
        <taxon>Dikarya</taxon>
        <taxon>Ascomycota</taxon>
        <taxon>Pezizomycotina</taxon>
        <taxon>Sordariomycetes</taxon>
        <taxon>Sordariomycetidae</taxon>
        <taxon>Sordariales</taxon>
        <taxon>Sordariaceae</taxon>
        <taxon>Sordaria</taxon>
    </lineage>
</organism>
<reference evidence="3" key="1">
    <citation type="journal article" date="2023" name="Mol. Phylogenet. Evol.">
        <title>Genome-scale phylogeny and comparative genomics of the fungal order Sordariales.</title>
        <authorList>
            <person name="Hensen N."/>
            <person name="Bonometti L."/>
            <person name="Westerberg I."/>
            <person name="Brannstrom I.O."/>
            <person name="Guillou S."/>
            <person name="Cros-Aarteil S."/>
            <person name="Calhoun S."/>
            <person name="Haridas S."/>
            <person name="Kuo A."/>
            <person name="Mondo S."/>
            <person name="Pangilinan J."/>
            <person name="Riley R."/>
            <person name="LaButti K."/>
            <person name="Andreopoulos B."/>
            <person name="Lipzen A."/>
            <person name="Chen C."/>
            <person name="Yan M."/>
            <person name="Daum C."/>
            <person name="Ng V."/>
            <person name="Clum A."/>
            <person name="Steindorff A."/>
            <person name="Ohm R.A."/>
            <person name="Martin F."/>
            <person name="Silar P."/>
            <person name="Natvig D.O."/>
            <person name="Lalanne C."/>
            <person name="Gautier V."/>
            <person name="Ament-Velasquez S.L."/>
            <person name="Kruys A."/>
            <person name="Hutchinson M.I."/>
            <person name="Powell A.J."/>
            <person name="Barry K."/>
            <person name="Miller A.N."/>
            <person name="Grigoriev I.V."/>
            <person name="Debuchy R."/>
            <person name="Gladieux P."/>
            <person name="Hiltunen Thoren M."/>
            <person name="Johannesson H."/>
        </authorList>
    </citation>
    <scope>NUCLEOTIDE SEQUENCE</scope>
    <source>
        <strain evidence="3">FGSC 1904</strain>
    </source>
</reference>
<dbReference type="EMBL" id="JAUTDP010000002">
    <property type="protein sequence ID" value="KAK3402274.1"/>
    <property type="molecule type" value="Genomic_DNA"/>
</dbReference>
<feature type="region of interest" description="Disordered" evidence="1">
    <location>
        <begin position="1"/>
        <end position="126"/>
    </location>
</feature>
<dbReference type="Pfam" id="PF16486">
    <property type="entry name" value="ArgoN"/>
    <property type="match status" value="1"/>
</dbReference>
<evidence type="ECO:0000259" key="2">
    <source>
        <dbReference type="PROSITE" id="PS50822"/>
    </source>
</evidence>
<dbReference type="InterPro" id="IPR012337">
    <property type="entry name" value="RNaseH-like_sf"/>
</dbReference>
<dbReference type="InterPro" id="IPR032472">
    <property type="entry name" value="ArgoL2"/>
</dbReference>
<dbReference type="CDD" id="cd04657">
    <property type="entry name" value="Piwi_ago-like"/>
    <property type="match status" value="1"/>
</dbReference>
<evidence type="ECO:0000313" key="4">
    <source>
        <dbReference type="Proteomes" id="UP001281003"/>
    </source>
</evidence>
<dbReference type="Pfam" id="PF08699">
    <property type="entry name" value="ArgoL1"/>
    <property type="match status" value="1"/>
</dbReference>
<dbReference type="Gene3D" id="3.30.420.10">
    <property type="entry name" value="Ribonuclease H-like superfamily/Ribonuclease H"/>
    <property type="match status" value="1"/>
</dbReference>
<dbReference type="SUPFAM" id="SSF53098">
    <property type="entry name" value="Ribonuclease H-like"/>
    <property type="match status" value="1"/>
</dbReference>
<sequence length="1104" mass="120293">MSDGRGGGRGGGGRGGGGRGGGGYNDRGGGRGGGYQGGGRGGGGGGYQGGGDRGGYQGGGRGGGGYQGGGRGGGDRGGYQGGGRGGGDRGGYQGGGRGGGFRGGRGGGDFGPRGPDVYKGIDGRGAPAPDTEITKLENEWIKKHVGNDLSVALSKLSITDREKANQLPIRPGHGSTGTQVTLWTNYFKLNVKVPGVYRYNIKVAKEEEKLKGEPPEVPPKKTEQVIGKLLEQLGANKGQVAIASDFKVHLVTAKPLSIPAKRIFKVTWTEPTADKSFTPKPETWFVKVEETVETCDFTNVLNDLATPDPALDGEFPKYNVELDALNSIVAHFARASNNIATVGRGRFFGFSEDLVEACSPQGSPITILRGYFASVRPATGRLLLNANVTHAVFRPGIPVAKLFEDLGLDRMQELNKGDDKLKKILQARLSRVHKILAKARVEVKMASIVDGQIVYRTAYRTLNGLAHALDERKPIPARNGRPAVRPSDKPPLFQHSDKIRFGGASQVKFYLNAPQKKDGTTPPPPPPNCKYGEYVTVQKYYCERYGTMPKPQFPLLNIGSSEKAIYVLAEHCTLVKGRAIKTKLDPTESDAMIKFAARPPAQNAQSLVTKGRQTLGLDKSVTLDKFNVSVDKELLTVVARELPAPKLKYSSSNKPLEPQNGQWNLKAQKVAMPNPIPIRNWTYLEFRRRNAQSNPAAMNQAMANFFKWMKDTGVNLAAPTPPGHSFEVPDDEASFEKTVGGIMKQKRDLLVVVLPYKDTQLYAWIKKAADVTYGVHTVCVVAERFHGGSPSYYANVALKVNLKFGGTNHKIATPIDLISGQEKTMLVGYDVTHPTNLTVGQNPETAPSIVGLVSTIDNNLGQWPAMVWNNPRGQESMTEKFTAKFMTRLELWRKHNKDLPTKILIFRDGVSEGQFLMVINQELPLIRAACAKLYKGGKVPPITLIVSVKRHQTRFFPTDPGHVDRSKSPKEGTVVDRGVTNVRYWDFFLQAHASLQGTARSAHYTVLVDEIFRPKYGANAANMLEKLTHDLCYLFGRATKAVSICPPAYYADLVCDRARIHQKALFEAIDNPSDDAGSVKSDDFTRGEQMGSVHERLRDSMYYI</sequence>
<dbReference type="InterPro" id="IPR003165">
    <property type="entry name" value="Piwi"/>
</dbReference>
<dbReference type="Gene3D" id="3.40.50.2300">
    <property type="match status" value="1"/>
</dbReference>
<name>A0AAE0PLU6_SORBR</name>
<dbReference type="InterPro" id="IPR036085">
    <property type="entry name" value="PAZ_dom_sf"/>
</dbReference>
<dbReference type="PANTHER" id="PTHR22891">
    <property type="entry name" value="EUKARYOTIC TRANSLATION INITIATION FACTOR 2C"/>
    <property type="match status" value="1"/>
</dbReference>
<dbReference type="SMART" id="SM01163">
    <property type="entry name" value="DUF1785"/>
    <property type="match status" value="1"/>
</dbReference>
<dbReference type="InterPro" id="IPR014811">
    <property type="entry name" value="ArgoL1"/>
</dbReference>
<feature type="compositionally biased region" description="Gly residues" evidence="1">
    <location>
        <begin position="1"/>
        <end position="111"/>
    </location>
</feature>
<keyword evidence="4" id="KW-1185">Reference proteome</keyword>
<dbReference type="SMART" id="SM00950">
    <property type="entry name" value="Piwi"/>
    <property type="match status" value="1"/>
</dbReference>
<dbReference type="InterPro" id="IPR036397">
    <property type="entry name" value="RNaseH_sf"/>
</dbReference>
<dbReference type="GO" id="GO:0003676">
    <property type="term" value="F:nucleic acid binding"/>
    <property type="evidence" value="ECO:0007669"/>
    <property type="project" value="InterPro"/>
</dbReference>
<dbReference type="SUPFAM" id="SSF101690">
    <property type="entry name" value="PAZ domain"/>
    <property type="match status" value="1"/>
</dbReference>
<evidence type="ECO:0000313" key="3">
    <source>
        <dbReference type="EMBL" id="KAK3402274.1"/>
    </source>
</evidence>
<dbReference type="Pfam" id="PF02171">
    <property type="entry name" value="Piwi"/>
    <property type="match status" value="1"/>
</dbReference>
<accession>A0AAE0PLU6</accession>
<feature type="domain" description="Piwi" evidence="2">
    <location>
        <begin position="749"/>
        <end position="1063"/>
    </location>
</feature>
<proteinExistence type="predicted"/>
<dbReference type="AlphaFoldDB" id="A0AAE0PLU6"/>
<evidence type="ECO:0000256" key="1">
    <source>
        <dbReference type="SAM" id="MobiDB-lite"/>
    </source>
</evidence>
<gene>
    <name evidence="3" type="ORF">B0T20DRAFT_135842</name>
</gene>
<comment type="caution">
    <text evidence="3">The sequence shown here is derived from an EMBL/GenBank/DDBJ whole genome shotgun (WGS) entry which is preliminary data.</text>
</comment>
<dbReference type="Pfam" id="PF16488">
    <property type="entry name" value="ArgoL2"/>
    <property type="match status" value="1"/>
</dbReference>
<dbReference type="Proteomes" id="UP001281003">
    <property type="component" value="Unassembled WGS sequence"/>
</dbReference>
<dbReference type="InterPro" id="IPR045246">
    <property type="entry name" value="Piwi_ago-like"/>
</dbReference>
<protein>
    <submittedName>
        <fullName evidence="3">Post-transcriptional gene silencing protein QDE-2</fullName>
    </submittedName>
</protein>
<dbReference type="InterPro" id="IPR032474">
    <property type="entry name" value="Argonaute_N"/>
</dbReference>
<reference evidence="3" key="2">
    <citation type="submission" date="2023-07" db="EMBL/GenBank/DDBJ databases">
        <authorList>
            <consortium name="Lawrence Berkeley National Laboratory"/>
            <person name="Haridas S."/>
            <person name="Hensen N."/>
            <person name="Bonometti L."/>
            <person name="Westerberg I."/>
            <person name="Brannstrom I.O."/>
            <person name="Guillou S."/>
            <person name="Cros-Aarteil S."/>
            <person name="Calhoun S."/>
            <person name="Kuo A."/>
            <person name="Mondo S."/>
            <person name="Pangilinan J."/>
            <person name="Riley R."/>
            <person name="LaButti K."/>
            <person name="Andreopoulos B."/>
            <person name="Lipzen A."/>
            <person name="Chen C."/>
            <person name="Yanf M."/>
            <person name="Daum C."/>
            <person name="Ng V."/>
            <person name="Clum A."/>
            <person name="Steindorff A."/>
            <person name="Ohm R."/>
            <person name="Martin F."/>
            <person name="Silar P."/>
            <person name="Natvig D."/>
            <person name="Lalanne C."/>
            <person name="Gautier V."/>
            <person name="Ament-velasquez S.L."/>
            <person name="Kruys A."/>
            <person name="Hutchinson M.I."/>
            <person name="Powell A.J."/>
            <person name="Barry K."/>
            <person name="Miller A.N."/>
            <person name="Grigoriev I.V."/>
            <person name="Debuchy R."/>
            <person name="Gladieux P."/>
            <person name="Thoren M.H."/>
            <person name="Johannesson H."/>
        </authorList>
    </citation>
    <scope>NUCLEOTIDE SEQUENCE</scope>
    <source>
        <strain evidence="3">FGSC 1904</strain>
    </source>
</reference>
<dbReference type="PROSITE" id="PS50822">
    <property type="entry name" value="PIWI"/>
    <property type="match status" value="1"/>
</dbReference>